<evidence type="ECO:0000256" key="1">
    <source>
        <dbReference type="ARBA" id="ARBA00023239"/>
    </source>
</evidence>
<keyword evidence="1" id="KW-0456">Lyase</keyword>
<dbReference type="GO" id="GO:0016831">
    <property type="term" value="F:carboxy-lyase activity"/>
    <property type="evidence" value="ECO:0007669"/>
    <property type="project" value="InterPro"/>
</dbReference>
<dbReference type="Pfam" id="PF04909">
    <property type="entry name" value="Amidohydro_2"/>
    <property type="match status" value="1"/>
</dbReference>
<dbReference type="GO" id="GO:0005737">
    <property type="term" value="C:cytoplasm"/>
    <property type="evidence" value="ECO:0007669"/>
    <property type="project" value="TreeGrafter"/>
</dbReference>
<name>A0A543DRG7_9PSEU</name>
<evidence type="ECO:0000313" key="3">
    <source>
        <dbReference type="EMBL" id="TQM11927.1"/>
    </source>
</evidence>
<dbReference type="GO" id="GO:0016787">
    <property type="term" value="F:hydrolase activity"/>
    <property type="evidence" value="ECO:0007669"/>
    <property type="project" value="InterPro"/>
</dbReference>
<gene>
    <name evidence="3" type="ORF">FB558_4500</name>
</gene>
<proteinExistence type="predicted"/>
<sequence length="363" mass="40848">MTTALLEDVTRDEVWPGAVIDCDVHANVPSLEALFPYMSPHWIAWCTERGWHGPVGGVALAYPPGSDRSCRPEWRPADRPPASELGLLQQHVLDPWRVERAILTCYYAVDSLRHPDWAAALARAVNDWLVAEWLDRDPRLAGSVVIPARDPAAMIEEIHRVGDHPGFVQVLLPVRHAALWGQRQFHPVFDAMAEHGLVAGLHFGGTSTDAPSSTGYSSSYVEEYAAEWQSFTAQVTSLVSEGVFQACPRLRVSVLEGGFAWLPVWGWRMDKEWKGLRREVPWLDRRPLEIIREHMRFSVAPADLGTREQAATVLEWLGSEDVLMFATDYPHGYDDDITDLLAAAPPSMRPRIMAETARDWYRL</sequence>
<dbReference type="EMBL" id="VFPA01000002">
    <property type="protein sequence ID" value="TQM11927.1"/>
    <property type="molecule type" value="Genomic_DNA"/>
</dbReference>
<dbReference type="GO" id="GO:0019748">
    <property type="term" value="P:secondary metabolic process"/>
    <property type="evidence" value="ECO:0007669"/>
    <property type="project" value="TreeGrafter"/>
</dbReference>
<evidence type="ECO:0000259" key="2">
    <source>
        <dbReference type="Pfam" id="PF04909"/>
    </source>
</evidence>
<accession>A0A543DRG7</accession>
<dbReference type="RefSeq" id="WP_170231462.1">
    <property type="nucleotide sequence ID" value="NZ_VFPA01000002.1"/>
</dbReference>
<dbReference type="InterPro" id="IPR032466">
    <property type="entry name" value="Metal_Hydrolase"/>
</dbReference>
<comment type="caution">
    <text evidence="3">The sequence shown here is derived from an EMBL/GenBank/DDBJ whole genome shotgun (WGS) entry which is preliminary data.</text>
</comment>
<keyword evidence="4" id="KW-1185">Reference proteome</keyword>
<evidence type="ECO:0000313" key="4">
    <source>
        <dbReference type="Proteomes" id="UP000315677"/>
    </source>
</evidence>
<dbReference type="Proteomes" id="UP000315677">
    <property type="component" value="Unassembled WGS sequence"/>
</dbReference>
<dbReference type="SUPFAM" id="SSF51556">
    <property type="entry name" value="Metallo-dependent hydrolases"/>
    <property type="match status" value="1"/>
</dbReference>
<dbReference type="Gene3D" id="3.20.20.140">
    <property type="entry name" value="Metal-dependent hydrolases"/>
    <property type="match status" value="1"/>
</dbReference>
<organism evidence="3 4">
    <name type="scientific">Pseudonocardia kunmingensis</name>
    <dbReference type="NCBI Taxonomy" id="630975"/>
    <lineage>
        <taxon>Bacteria</taxon>
        <taxon>Bacillati</taxon>
        <taxon>Actinomycetota</taxon>
        <taxon>Actinomycetes</taxon>
        <taxon>Pseudonocardiales</taxon>
        <taxon>Pseudonocardiaceae</taxon>
        <taxon>Pseudonocardia</taxon>
    </lineage>
</organism>
<reference evidence="3 4" key="1">
    <citation type="submission" date="2019-06" db="EMBL/GenBank/DDBJ databases">
        <title>Sequencing the genomes of 1000 actinobacteria strains.</title>
        <authorList>
            <person name="Klenk H.-P."/>
        </authorList>
    </citation>
    <scope>NUCLEOTIDE SEQUENCE [LARGE SCALE GENOMIC DNA]</scope>
    <source>
        <strain evidence="3 4">DSM 45301</strain>
    </source>
</reference>
<dbReference type="PANTHER" id="PTHR21240">
    <property type="entry name" value="2-AMINO-3-CARBOXYLMUCONATE-6-SEMIALDEHYDE DECARBOXYLASE"/>
    <property type="match status" value="1"/>
</dbReference>
<dbReference type="PANTHER" id="PTHR21240:SF28">
    <property type="entry name" value="ISO-OROTATE DECARBOXYLASE (EUROFUNG)"/>
    <property type="match status" value="1"/>
</dbReference>
<protein>
    <recommendedName>
        <fullName evidence="2">Amidohydrolase-related domain-containing protein</fullName>
    </recommendedName>
</protein>
<dbReference type="InterPro" id="IPR032465">
    <property type="entry name" value="ACMSD"/>
</dbReference>
<dbReference type="InterPro" id="IPR006680">
    <property type="entry name" value="Amidohydro-rel"/>
</dbReference>
<dbReference type="AlphaFoldDB" id="A0A543DRG7"/>
<feature type="domain" description="Amidohydrolase-related" evidence="2">
    <location>
        <begin position="20"/>
        <end position="363"/>
    </location>
</feature>